<evidence type="ECO:0008006" key="5">
    <source>
        <dbReference type="Google" id="ProtNLM"/>
    </source>
</evidence>
<dbReference type="SUPFAM" id="SSF82171">
    <property type="entry name" value="DPP6 N-terminal domain-like"/>
    <property type="match status" value="1"/>
</dbReference>
<evidence type="ECO:0000259" key="1">
    <source>
        <dbReference type="Pfam" id="PF00326"/>
    </source>
</evidence>
<evidence type="ECO:0000313" key="4">
    <source>
        <dbReference type="Proteomes" id="UP001476798"/>
    </source>
</evidence>
<dbReference type="SUPFAM" id="SSF53474">
    <property type="entry name" value="alpha/beta-Hydrolases"/>
    <property type="match status" value="1"/>
</dbReference>
<comment type="caution">
    <text evidence="3">The sequence shown here is derived from an EMBL/GenBank/DDBJ whole genome shotgun (WGS) entry which is preliminary data.</text>
</comment>
<organism evidence="3 4">
    <name type="scientific">Goodea atripinnis</name>
    <dbReference type="NCBI Taxonomy" id="208336"/>
    <lineage>
        <taxon>Eukaryota</taxon>
        <taxon>Metazoa</taxon>
        <taxon>Chordata</taxon>
        <taxon>Craniata</taxon>
        <taxon>Vertebrata</taxon>
        <taxon>Euteleostomi</taxon>
        <taxon>Actinopterygii</taxon>
        <taxon>Neopterygii</taxon>
        <taxon>Teleostei</taxon>
        <taxon>Neoteleostei</taxon>
        <taxon>Acanthomorphata</taxon>
        <taxon>Ovalentaria</taxon>
        <taxon>Atherinomorphae</taxon>
        <taxon>Cyprinodontiformes</taxon>
        <taxon>Goodeidae</taxon>
        <taxon>Goodea</taxon>
    </lineage>
</organism>
<dbReference type="InterPro" id="IPR050278">
    <property type="entry name" value="Serine_Prot_S9B/DPPIV"/>
</dbReference>
<dbReference type="Pfam" id="PF00326">
    <property type="entry name" value="Peptidase_S9"/>
    <property type="match status" value="1"/>
</dbReference>
<sequence>QSAPVKPVEIKTQCSGTRMDPTICPGHPDFIAFINNNDLWIANIKTGEERRLTYCHKDGGKTLHLLYEEVDETEVEIIHVPSPALEERKADAYRYPRTGFSHLYKITSLLQPGCYRWTEQYHHVEGCPGDYNPPEIFDFPGESGFQLYGMVYKPHNLQPGRKHPTVLFVYGGPQVQLVNNSFKGMKYLRLNTLASLGYAVVGQVEIEDQVEGLQYVAEKFNFVDLSRVAIHGWSYGGFLSLMGLIQRPNIFKVIGSCSSFLILELK</sequence>
<proteinExistence type="predicted"/>
<gene>
    <name evidence="3" type="ORF">GOODEAATRI_022332</name>
</gene>
<dbReference type="Gene3D" id="2.140.10.30">
    <property type="entry name" value="Dipeptidylpeptidase IV, N-terminal domain"/>
    <property type="match status" value="1"/>
</dbReference>
<name>A0ABV0N6R7_9TELE</name>
<dbReference type="InterPro" id="IPR001375">
    <property type="entry name" value="Peptidase_S9_cat"/>
</dbReference>
<evidence type="ECO:0000259" key="2">
    <source>
        <dbReference type="Pfam" id="PF00930"/>
    </source>
</evidence>
<feature type="domain" description="Dipeptidylpeptidase IV N-terminal" evidence="2">
    <location>
        <begin position="7"/>
        <end position="58"/>
    </location>
</feature>
<dbReference type="PANTHER" id="PTHR11731:SF193">
    <property type="entry name" value="DIPEPTIDYL PEPTIDASE 9"/>
    <property type="match status" value="1"/>
</dbReference>
<dbReference type="EMBL" id="JAHRIO010022266">
    <property type="protein sequence ID" value="MEQ2165942.1"/>
    <property type="molecule type" value="Genomic_DNA"/>
</dbReference>
<evidence type="ECO:0000313" key="3">
    <source>
        <dbReference type="EMBL" id="MEQ2165942.1"/>
    </source>
</evidence>
<dbReference type="Pfam" id="PF00930">
    <property type="entry name" value="DPPIV_N"/>
    <property type="match status" value="1"/>
</dbReference>
<protein>
    <recommendedName>
        <fullName evidence="5">Dipeptidyl peptidase 9</fullName>
    </recommendedName>
</protein>
<dbReference type="InterPro" id="IPR029058">
    <property type="entry name" value="AB_hydrolase_fold"/>
</dbReference>
<dbReference type="PANTHER" id="PTHR11731">
    <property type="entry name" value="PROTEASE FAMILY S9B,C DIPEPTIDYL-PEPTIDASE IV-RELATED"/>
    <property type="match status" value="1"/>
</dbReference>
<accession>A0ABV0N6R7</accession>
<dbReference type="InterPro" id="IPR002469">
    <property type="entry name" value="Peptidase_S9B_N"/>
</dbReference>
<feature type="domain" description="Peptidase S9 prolyl oligopeptidase catalytic" evidence="1">
    <location>
        <begin position="197"/>
        <end position="256"/>
    </location>
</feature>
<dbReference type="Gene3D" id="3.40.50.1820">
    <property type="entry name" value="alpha/beta hydrolase"/>
    <property type="match status" value="1"/>
</dbReference>
<keyword evidence="4" id="KW-1185">Reference proteome</keyword>
<dbReference type="Proteomes" id="UP001476798">
    <property type="component" value="Unassembled WGS sequence"/>
</dbReference>
<feature type="non-terminal residue" evidence="3">
    <location>
        <position position="1"/>
    </location>
</feature>
<reference evidence="3 4" key="1">
    <citation type="submission" date="2021-06" db="EMBL/GenBank/DDBJ databases">
        <authorList>
            <person name="Palmer J.M."/>
        </authorList>
    </citation>
    <scope>NUCLEOTIDE SEQUENCE [LARGE SCALE GENOMIC DNA]</scope>
    <source>
        <strain evidence="3 4">GA_2019</strain>
        <tissue evidence="3">Muscle</tissue>
    </source>
</reference>